<sequence>MAVPESLTTRDLSAVYVLNKALTPGDKTDEILRLQGVGWLTRKAINLATVTLYVKHYSEDSLEHIDIDQALTGGIGASAELRVLDWTKREKEDRIFGHVLSKSRRIQVNELGEGYLKKGWTEDTVQNGLIQSYVESDTPKSHTTWAANQTWGIEVIQGERRYTRHVHFSAGKEVIEVTMVYDYFGPWPAQSI</sequence>
<accession>A0ACD3B2N6</accession>
<proteinExistence type="predicted"/>
<keyword evidence="2" id="KW-1185">Reference proteome</keyword>
<evidence type="ECO:0000313" key="2">
    <source>
        <dbReference type="Proteomes" id="UP000308600"/>
    </source>
</evidence>
<organism evidence="1 2">
    <name type="scientific">Pluteus cervinus</name>
    <dbReference type="NCBI Taxonomy" id="181527"/>
    <lineage>
        <taxon>Eukaryota</taxon>
        <taxon>Fungi</taxon>
        <taxon>Dikarya</taxon>
        <taxon>Basidiomycota</taxon>
        <taxon>Agaricomycotina</taxon>
        <taxon>Agaricomycetes</taxon>
        <taxon>Agaricomycetidae</taxon>
        <taxon>Agaricales</taxon>
        <taxon>Pluteineae</taxon>
        <taxon>Pluteaceae</taxon>
        <taxon>Pluteus</taxon>
    </lineage>
</organism>
<name>A0ACD3B2N6_9AGAR</name>
<protein>
    <submittedName>
        <fullName evidence="1">Uncharacterized protein</fullName>
    </submittedName>
</protein>
<dbReference type="EMBL" id="ML208292">
    <property type="protein sequence ID" value="TFK71854.1"/>
    <property type="molecule type" value="Genomic_DNA"/>
</dbReference>
<gene>
    <name evidence="1" type="ORF">BDN72DRAFT_816731</name>
</gene>
<reference evidence="1 2" key="1">
    <citation type="journal article" date="2019" name="Nat. Ecol. Evol.">
        <title>Megaphylogeny resolves global patterns of mushroom evolution.</title>
        <authorList>
            <person name="Varga T."/>
            <person name="Krizsan K."/>
            <person name="Foldi C."/>
            <person name="Dima B."/>
            <person name="Sanchez-Garcia M."/>
            <person name="Sanchez-Ramirez S."/>
            <person name="Szollosi G.J."/>
            <person name="Szarkandi J.G."/>
            <person name="Papp V."/>
            <person name="Albert L."/>
            <person name="Andreopoulos W."/>
            <person name="Angelini C."/>
            <person name="Antonin V."/>
            <person name="Barry K.W."/>
            <person name="Bougher N.L."/>
            <person name="Buchanan P."/>
            <person name="Buyck B."/>
            <person name="Bense V."/>
            <person name="Catcheside P."/>
            <person name="Chovatia M."/>
            <person name="Cooper J."/>
            <person name="Damon W."/>
            <person name="Desjardin D."/>
            <person name="Finy P."/>
            <person name="Geml J."/>
            <person name="Haridas S."/>
            <person name="Hughes K."/>
            <person name="Justo A."/>
            <person name="Karasinski D."/>
            <person name="Kautmanova I."/>
            <person name="Kiss B."/>
            <person name="Kocsube S."/>
            <person name="Kotiranta H."/>
            <person name="LaButti K.M."/>
            <person name="Lechner B.E."/>
            <person name="Liimatainen K."/>
            <person name="Lipzen A."/>
            <person name="Lukacs Z."/>
            <person name="Mihaltcheva S."/>
            <person name="Morgado L.N."/>
            <person name="Niskanen T."/>
            <person name="Noordeloos M.E."/>
            <person name="Ohm R.A."/>
            <person name="Ortiz-Santana B."/>
            <person name="Ovrebo C."/>
            <person name="Racz N."/>
            <person name="Riley R."/>
            <person name="Savchenko A."/>
            <person name="Shiryaev A."/>
            <person name="Soop K."/>
            <person name="Spirin V."/>
            <person name="Szebenyi C."/>
            <person name="Tomsovsky M."/>
            <person name="Tulloss R.E."/>
            <person name="Uehling J."/>
            <person name="Grigoriev I.V."/>
            <person name="Vagvolgyi C."/>
            <person name="Papp T."/>
            <person name="Martin F.M."/>
            <person name="Miettinen O."/>
            <person name="Hibbett D.S."/>
            <person name="Nagy L.G."/>
        </authorList>
    </citation>
    <scope>NUCLEOTIDE SEQUENCE [LARGE SCALE GENOMIC DNA]</scope>
    <source>
        <strain evidence="1 2">NL-1719</strain>
    </source>
</reference>
<evidence type="ECO:0000313" key="1">
    <source>
        <dbReference type="EMBL" id="TFK71854.1"/>
    </source>
</evidence>
<dbReference type="Proteomes" id="UP000308600">
    <property type="component" value="Unassembled WGS sequence"/>
</dbReference>